<name>A0A397SWC5_9GLOM</name>
<sequence>MNSPLVHSRTVRSGFFVHPAQQVPISIYSNTSNTSENNAISNITNFNLEYITKIRDSKLYTPILQELNNNHIKYRHAYVKETLNDEELDVVNSIITVRKERPPGRVKNAVDFNI</sequence>
<accession>A0A397SWC5</accession>
<dbReference type="EMBL" id="QKYT01000321">
    <property type="protein sequence ID" value="RIA87191.1"/>
    <property type="molecule type" value="Genomic_DNA"/>
</dbReference>
<dbReference type="OrthoDB" id="2423121at2759"/>
<protein>
    <submittedName>
        <fullName evidence="1">Uncharacterized protein</fullName>
    </submittedName>
</protein>
<comment type="caution">
    <text evidence="1">The sequence shown here is derived from an EMBL/GenBank/DDBJ whole genome shotgun (WGS) entry which is preliminary data.</text>
</comment>
<dbReference type="AlphaFoldDB" id="A0A397SWC5"/>
<gene>
    <name evidence="1" type="ORF">C1645_828113</name>
</gene>
<reference evidence="1 2" key="1">
    <citation type="submission" date="2018-06" db="EMBL/GenBank/DDBJ databases">
        <title>Comparative genomics reveals the genomic features of Rhizophagus irregularis, R. cerebriforme, R. diaphanum and Gigaspora rosea, and their symbiotic lifestyle signature.</title>
        <authorList>
            <person name="Morin E."/>
            <person name="San Clemente H."/>
            <person name="Chen E.C.H."/>
            <person name="De La Providencia I."/>
            <person name="Hainaut M."/>
            <person name="Kuo A."/>
            <person name="Kohler A."/>
            <person name="Murat C."/>
            <person name="Tang N."/>
            <person name="Roy S."/>
            <person name="Loubradou J."/>
            <person name="Henrissat B."/>
            <person name="Grigoriev I.V."/>
            <person name="Corradi N."/>
            <person name="Roux C."/>
            <person name="Martin F.M."/>
        </authorList>
    </citation>
    <scope>NUCLEOTIDE SEQUENCE [LARGE SCALE GENOMIC DNA]</scope>
    <source>
        <strain evidence="1 2">DAOM 227022</strain>
    </source>
</reference>
<evidence type="ECO:0000313" key="1">
    <source>
        <dbReference type="EMBL" id="RIA87191.1"/>
    </source>
</evidence>
<dbReference type="Proteomes" id="UP000265703">
    <property type="component" value="Unassembled WGS sequence"/>
</dbReference>
<keyword evidence="2" id="KW-1185">Reference proteome</keyword>
<proteinExistence type="predicted"/>
<organism evidence="1 2">
    <name type="scientific">Glomus cerebriforme</name>
    <dbReference type="NCBI Taxonomy" id="658196"/>
    <lineage>
        <taxon>Eukaryota</taxon>
        <taxon>Fungi</taxon>
        <taxon>Fungi incertae sedis</taxon>
        <taxon>Mucoromycota</taxon>
        <taxon>Glomeromycotina</taxon>
        <taxon>Glomeromycetes</taxon>
        <taxon>Glomerales</taxon>
        <taxon>Glomeraceae</taxon>
        <taxon>Glomus</taxon>
    </lineage>
</organism>
<evidence type="ECO:0000313" key="2">
    <source>
        <dbReference type="Proteomes" id="UP000265703"/>
    </source>
</evidence>